<accession>A0A919DWA3</accession>
<evidence type="ECO:0000313" key="1">
    <source>
        <dbReference type="EMBL" id="GHE84376.1"/>
    </source>
</evidence>
<proteinExistence type="predicted"/>
<dbReference type="EMBL" id="BNBT01000134">
    <property type="protein sequence ID" value="GHE84376.1"/>
    <property type="molecule type" value="Genomic_DNA"/>
</dbReference>
<evidence type="ECO:0000313" key="2">
    <source>
        <dbReference type="Proteomes" id="UP000608024"/>
    </source>
</evidence>
<comment type="caution">
    <text evidence="1">The sequence shown here is derived from an EMBL/GenBank/DDBJ whole genome shotgun (WGS) entry which is preliminary data.</text>
</comment>
<sequence>MRAETLQTTGITLDEEAVCLVVAQPEAPLSDPPIPMGAGEGSGALALGLGLLLSPKEPKEPKETKRR</sequence>
<organism evidence="1 2">
    <name type="scientific">Streptomyces longispororuber</name>
    <dbReference type="NCBI Taxonomy" id="68230"/>
    <lineage>
        <taxon>Bacteria</taxon>
        <taxon>Bacillati</taxon>
        <taxon>Actinomycetota</taxon>
        <taxon>Actinomycetes</taxon>
        <taxon>Kitasatosporales</taxon>
        <taxon>Streptomycetaceae</taxon>
        <taxon>Streptomyces</taxon>
    </lineage>
</organism>
<dbReference type="AlphaFoldDB" id="A0A919DWA3"/>
<name>A0A919DWA3_9ACTN</name>
<reference evidence="1" key="2">
    <citation type="submission" date="2020-09" db="EMBL/GenBank/DDBJ databases">
        <authorList>
            <person name="Sun Q."/>
            <person name="Ohkuma M."/>
        </authorList>
    </citation>
    <scope>NUCLEOTIDE SEQUENCE</scope>
    <source>
        <strain evidence="1">JCM 4784</strain>
    </source>
</reference>
<keyword evidence="2" id="KW-1185">Reference proteome</keyword>
<dbReference type="RefSeq" id="WP_190139293.1">
    <property type="nucleotide sequence ID" value="NZ_BNBT01000134.1"/>
</dbReference>
<gene>
    <name evidence="1" type="ORF">GCM10018785_60460</name>
</gene>
<protein>
    <submittedName>
        <fullName evidence="1">Uncharacterized protein</fullName>
    </submittedName>
</protein>
<dbReference type="Proteomes" id="UP000608024">
    <property type="component" value="Unassembled WGS sequence"/>
</dbReference>
<reference evidence="1" key="1">
    <citation type="journal article" date="2014" name="Int. J. Syst. Evol. Microbiol.">
        <title>Complete genome sequence of Corynebacterium casei LMG S-19264T (=DSM 44701T), isolated from a smear-ripened cheese.</title>
        <authorList>
            <consortium name="US DOE Joint Genome Institute (JGI-PGF)"/>
            <person name="Walter F."/>
            <person name="Albersmeier A."/>
            <person name="Kalinowski J."/>
            <person name="Ruckert C."/>
        </authorList>
    </citation>
    <scope>NUCLEOTIDE SEQUENCE</scope>
    <source>
        <strain evidence="1">JCM 4784</strain>
    </source>
</reference>